<evidence type="ECO:0000259" key="1">
    <source>
        <dbReference type="PROSITE" id="PS50943"/>
    </source>
</evidence>
<dbReference type="GO" id="GO:0003677">
    <property type="term" value="F:DNA binding"/>
    <property type="evidence" value="ECO:0007669"/>
    <property type="project" value="UniProtKB-KW"/>
</dbReference>
<keyword evidence="3" id="KW-1185">Reference proteome</keyword>
<feature type="domain" description="HTH cro/C1-type" evidence="1">
    <location>
        <begin position="85"/>
        <end position="140"/>
    </location>
</feature>
<keyword evidence="2" id="KW-0238">DNA-binding</keyword>
<dbReference type="InterPro" id="IPR001387">
    <property type="entry name" value="Cro/C1-type_HTH"/>
</dbReference>
<dbReference type="InterPro" id="IPR010982">
    <property type="entry name" value="Lambda_DNA-bd_dom_sf"/>
</dbReference>
<dbReference type="SUPFAM" id="SSF47413">
    <property type="entry name" value="lambda repressor-like DNA-binding domains"/>
    <property type="match status" value="1"/>
</dbReference>
<dbReference type="OrthoDB" id="458956at2"/>
<dbReference type="CDD" id="cd00093">
    <property type="entry name" value="HTH_XRE"/>
    <property type="match status" value="1"/>
</dbReference>
<organism evidence="2 3">
    <name type="scientific">Scytonema hofmannii PCC 7110</name>
    <dbReference type="NCBI Taxonomy" id="128403"/>
    <lineage>
        <taxon>Bacteria</taxon>
        <taxon>Bacillati</taxon>
        <taxon>Cyanobacteriota</taxon>
        <taxon>Cyanophyceae</taxon>
        <taxon>Nostocales</taxon>
        <taxon>Scytonemataceae</taxon>
        <taxon>Scytonema</taxon>
    </lineage>
</organism>
<name>A0A139XGW4_9CYAN</name>
<dbReference type="Proteomes" id="UP000076925">
    <property type="component" value="Unassembled WGS sequence"/>
</dbReference>
<dbReference type="AlphaFoldDB" id="A0A139XGW4"/>
<reference evidence="2 3" key="1">
    <citation type="journal article" date="2013" name="Genome Biol. Evol.">
        <title>Genomes of Stigonematalean cyanobacteria (subsection V) and the evolution of oxygenic photosynthesis from prokaryotes to plastids.</title>
        <authorList>
            <person name="Dagan T."/>
            <person name="Roettger M."/>
            <person name="Stucken K."/>
            <person name="Landan G."/>
            <person name="Koch R."/>
            <person name="Major P."/>
            <person name="Gould S.B."/>
            <person name="Goremykin V.V."/>
            <person name="Rippka R."/>
            <person name="Tandeau de Marsac N."/>
            <person name="Gugger M."/>
            <person name="Lockhart P.J."/>
            <person name="Allen J.F."/>
            <person name="Brune I."/>
            <person name="Maus I."/>
            <person name="Puhler A."/>
            <person name="Martin W.F."/>
        </authorList>
    </citation>
    <scope>NUCLEOTIDE SEQUENCE [LARGE SCALE GENOMIC DNA]</scope>
    <source>
        <strain evidence="2 3">PCC 7110</strain>
    </source>
</reference>
<dbReference type="Pfam" id="PF01381">
    <property type="entry name" value="HTH_3"/>
    <property type="match status" value="1"/>
</dbReference>
<evidence type="ECO:0000313" key="3">
    <source>
        <dbReference type="Proteomes" id="UP000076925"/>
    </source>
</evidence>
<evidence type="ECO:0000313" key="2">
    <source>
        <dbReference type="EMBL" id="KYC43936.1"/>
    </source>
</evidence>
<accession>A0A139XGW4</accession>
<comment type="caution">
    <text evidence="2">The sequence shown here is derived from an EMBL/GenBank/DDBJ whole genome shotgun (WGS) entry which is preliminary data.</text>
</comment>
<dbReference type="STRING" id="128403.WA1_01955"/>
<proteinExistence type="predicted"/>
<protein>
    <submittedName>
        <fullName evidence="2">DNA-binding protein</fullName>
    </submittedName>
</protein>
<dbReference type="EMBL" id="ANNX02000012">
    <property type="protein sequence ID" value="KYC43936.1"/>
    <property type="molecule type" value="Genomic_DNA"/>
</dbReference>
<gene>
    <name evidence="2" type="ORF">WA1_01955</name>
</gene>
<dbReference type="SMART" id="SM00530">
    <property type="entry name" value="HTH_XRE"/>
    <property type="match status" value="1"/>
</dbReference>
<sequence>MIKNEQQYHITKEWLQKFEQSVAGIDNDESLKADALRWQLYRDAYQSQVDDFKAEIAEYERLTNCERNHPIKIQVENFNKLPDVLIKARIAAKMSQKELADILGISEQRIKECEEQDYQCASFLEILDISEALGVAFKNASVQVDFEEIEEFKKVADKWRKRQQEKKNITSSTLFNESNLETNTTRISGN</sequence>
<dbReference type="Gene3D" id="1.10.260.40">
    <property type="entry name" value="lambda repressor-like DNA-binding domains"/>
    <property type="match status" value="1"/>
</dbReference>
<dbReference type="PROSITE" id="PS50943">
    <property type="entry name" value="HTH_CROC1"/>
    <property type="match status" value="1"/>
</dbReference>
<dbReference type="RefSeq" id="WP_017741213.1">
    <property type="nucleotide sequence ID" value="NZ_KQ976354.1"/>
</dbReference>